<dbReference type="GO" id="GO:0005634">
    <property type="term" value="C:nucleus"/>
    <property type="evidence" value="ECO:0007669"/>
    <property type="project" value="UniProtKB-SubCell"/>
</dbReference>
<dbReference type="CDD" id="cd00018">
    <property type="entry name" value="AP2"/>
    <property type="match status" value="1"/>
</dbReference>
<evidence type="ECO:0000256" key="7">
    <source>
        <dbReference type="ARBA" id="ARBA00024343"/>
    </source>
</evidence>
<dbReference type="EMBL" id="OIVN01001568">
    <property type="protein sequence ID" value="SPC95437.1"/>
    <property type="molecule type" value="Genomic_DNA"/>
</dbReference>
<evidence type="ECO:0000256" key="2">
    <source>
        <dbReference type="ARBA" id="ARBA00023015"/>
    </source>
</evidence>
<name>A0A2N9FXU2_FAGSY</name>
<dbReference type="PROSITE" id="PS51032">
    <property type="entry name" value="AP2_ERF"/>
    <property type="match status" value="1"/>
</dbReference>
<dbReference type="AlphaFoldDB" id="A0A2N9FXU2"/>
<dbReference type="SUPFAM" id="SSF54171">
    <property type="entry name" value="DNA-binding domain"/>
    <property type="match status" value="1"/>
</dbReference>
<dbReference type="InterPro" id="IPR051032">
    <property type="entry name" value="AP2/ERF_TF_ERF_subfamily"/>
</dbReference>
<dbReference type="SMART" id="SM00380">
    <property type="entry name" value="AP2"/>
    <property type="match status" value="1"/>
</dbReference>
<dbReference type="Gene3D" id="3.30.730.10">
    <property type="entry name" value="AP2/ERF domain"/>
    <property type="match status" value="1"/>
</dbReference>
<accession>A0A2N9FXU2</accession>
<dbReference type="PANTHER" id="PTHR31985">
    <property type="entry name" value="ETHYLENE-RESPONSIVE TRANSCRIPTION FACTOR ERF042-RELATED"/>
    <property type="match status" value="1"/>
</dbReference>
<evidence type="ECO:0000256" key="5">
    <source>
        <dbReference type="ARBA" id="ARBA00023163"/>
    </source>
</evidence>
<comment type="similarity">
    <text evidence="7">Belongs to the AP2/ERF transcription factor family. ERF subfamily.</text>
</comment>
<evidence type="ECO:0000256" key="4">
    <source>
        <dbReference type="ARBA" id="ARBA00023159"/>
    </source>
</evidence>
<keyword evidence="6" id="KW-0539">Nucleus</keyword>
<sequence>MAKATTSRAMTTRSKGKRRETQSPRKNKRAKTKKKSEYRGVRIREWGKWVTEIREPKKKTRIWLGTFRTAQMAARAHDVAALCVKGRAAVLNFPFLTHLLPRPASMTASEIRAAATKAAEMVELDIYTELYVSGLGTIVELPNIEGSFGSDSLESGNGFVLHDSVDEWLAEFDPTFGLCDQMWDVETSDSQQL</sequence>
<dbReference type="FunFam" id="3.30.730.10:FF:000001">
    <property type="entry name" value="Ethylene-responsive transcription factor 2"/>
    <property type="match status" value="1"/>
</dbReference>
<evidence type="ECO:0000256" key="8">
    <source>
        <dbReference type="SAM" id="MobiDB-lite"/>
    </source>
</evidence>
<evidence type="ECO:0000256" key="3">
    <source>
        <dbReference type="ARBA" id="ARBA00023125"/>
    </source>
</evidence>
<feature type="domain" description="AP2/ERF" evidence="9">
    <location>
        <begin position="37"/>
        <end position="94"/>
    </location>
</feature>
<organism evidence="10">
    <name type="scientific">Fagus sylvatica</name>
    <name type="common">Beechnut</name>
    <dbReference type="NCBI Taxonomy" id="28930"/>
    <lineage>
        <taxon>Eukaryota</taxon>
        <taxon>Viridiplantae</taxon>
        <taxon>Streptophyta</taxon>
        <taxon>Embryophyta</taxon>
        <taxon>Tracheophyta</taxon>
        <taxon>Spermatophyta</taxon>
        <taxon>Magnoliopsida</taxon>
        <taxon>eudicotyledons</taxon>
        <taxon>Gunneridae</taxon>
        <taxon>Pentapetalae</taxon>
        <taxon>rosids</taxon>
        <taxon>fabids</taxon>
        <taxon>Fagales</taxon>
        <taxon>Fagaceae</taxon>
        <taxon>Fagus</taxon>
    </lineage>
</organism>
<feature type="compositionally biased region" description="Basic residues" evidence="8">
    <location>
        <begin position="25"/>
        <end position="34"/>
    </location>
</feature>
<evidence type="ECO:0000256" key="6">
    <source>
        <dbReference type="ARBA" id="ARBA00023242"/>
    </source>
</evidence>
<gene>
    <name evidence="10" type="ORF">FSB_LOCUS23319</name>
</gene>
<dbReference type="GO" id="GO:0003700">
    <property type="term" value="F:DNA-binding transcription factor activity"/>
    <property type="evidence" value="ECO:0007669"/>
    <property type="project" value="InterPro"/>
</dbReference>
<evidence type="ECO:0000259" key="9">
    <source>
        <dbReference type="PROSITE" id="PS51032"/>
    </source>
</evidence>
<dbReference type="InterPro" id="IPR001471">
    <property type="entry name" value="AP2/ERF_dom"/>
</dbReference>
<dbReference type="PRINTS" id="PR00367">
    <property type="entry name" value="ETHRSPELEMNT"/>
</dbReference>
<comment type="subcellular location">
    <subcellularLocation>
        <location evidence="1">Nucleus</location>
    </subcellularLocation>
</comment>
<proteinExistence type="inferred from homology"/>
<keyword evidence="2" id="KW-0805">Transcription regulation</keyword>
<reference evidence="10" key="1">
    <citation type="submission" date="2018-02" db="EMBL/GenBank/DDBJ databases">
        <authorList>
            <person name="Cohen D.B."/>
            <person name="Kent A.D."/>
        </authorList>
    </citation>
    <scope>NUCLEOTIDE SEQUENCE</scope>
</reference>
<keyword evidence="3" id="KW-0238">DNA-binding</keyword>
<dbReference type="Pfam" id="PF00847">
    <property type="entry name" value="AP2"/>
    <property type="match status" value="1"/>
</dbReference>
<feature type="region of interest" description="Disordered" evidence="8">
    <location>
        <begin position="1"/>
        <end position="37"/>
    </location>
</feature>
<dbReference type="InterPro" id="IPR016177">
    <property type="entry name" value="DNA-bd_dom_sf"/>
</dbReference>
<evidence type="ECO:0000313" key="10">
    <source>
        <dbReference type="EMBL" id="SPC95437.1"/>
    </source>
</evidence>
<protein>
    <recommendedName>
        <fullName evidence="9">AP2/ERF domain-containing protein</fullName>
    </recommendedName>
</protein>
<dbReference type="PANTHER" id="PTHR31985:SF259">
    <property type="entry name" value="DEHYDRATION-RESPONSIVE ELEMENT-BINDING PROTEIN 3"/>
    <property type="match status" value="1"/>
</dbReference>
<evidence type="ECO:0000256" key="1">
    <source>
        <dbReference type="ARBA" id="ARBA00004123"/>
    </source>
</evidence>
<dbReference type="GO" id="GO:0003677">
    <property type="term" value="F:DNA binding"/>
    <property type="evidence" value="ECO:0007669"/>
    <property type="project" value="UniProtKB-KW"/>
</dbReference>
<keyword evidence="5" id="KW-0804">Transcription</keyword>
<dbReference type="InterPro" id="IPR036955">
    <property type="entry name" value="AP2/ERF_dom_sf"/>
</dbReference>
<feature type="compositionally biased region" description="Polar residues" evidence="8">
    <location>
        <begin position="1"/>
        <end position="13"/>
    </location>
</feature>
<keyword evidence="4" id="KW-0010">Activator</keyword>